<feature type="non-terminal residue" evidence="1">
    <location>
        <position position="300"/>
    </location>
</feature>
<sequence length="300" mass="35056">MYFQTLDNDTLDASEKILSNKLQHLYEDLIKCSAEQDWNSKDLELERLMIEANRIKEMANQFSHQKKYRINFDEAQNMYKSIAQLLHINCPLELKCAHRIELKSNHKTSLLQEIIFQIVTQSSNDNTAQRFFIEDRKIIDRIFPLIIRFANYEKLNDEKEIVDPEYQNQTYIRDAISLLLNLINQNQQVLFAKHSLFSAIFKLAKYNQGQIIEQKSDTATSIRRNSISVIIELCECETNNEQFIHEFNCIKILTEANSTAGGSRDYDTFVILHSRALINTLLQKIRGKQNHNPQPGLLKT</sequence>
<comment type="caution">
    <text evidence="1">The sequence shown here is derived from an EMBL/GenBank/DDBJ whole genome shotgun (WGS) entry which is preliminary data.</text>
</comment>
<dbReference type="Proteomes" id="UP000324800">
    <property type="component" value="Unassembled WGS sequence"/>
</dbReference>
<proteinExistence type="predicted"/>
<evidence type="ECO:0000313" key="1">
    <source>
        <dbReference type="EMBL" id="KAA6358468.1"/>
    </source>
</evidence>
<organism evidence="1 2">
    <name type="scientific">Streblomastix strix</name>
    <dbReference type="NCBI Taxonomy" id="222440"/>
    <lineage>
        <taxon>Eukaryota</taxon>
        <taxon>Metamonada</taxon>
        <taxon>Preaxostyla</taxon>
        <taxon>Oxymonadida</taxon>
        <taxon>Streblomastigidae</taxon>
        <taxon>Streblomastix</taxon>
    </lineage>
</organism>
<dbReference type="AlphaFoldDB" id="A0A5J4TJJ3"/>
<protein>
    <submittedName>
        <fullName evidence="1">Uncharacterized protein</fullName>
    </submittedName>
</protein>
<accession>A0A5J4TJJ3</accession>
<dbReference type="InterPro" id="IPR016024">
    <property type="entry name" value="ARM-type_fold"/>
</dbReference>
<gene>
    <name evidence="1" type="ORF">EZS28_046005</name>
</gene>
<reference evidence="1 2" key="1">
    <citation type="submission" date="2019-03" db="EMBL/GenBank/DDBJ databases">
        <title>Single cell metagenomics reveals metabolic interactions within the superorganism composed of flagellate Streblomastix strix and complex community of Bacteroidetes bacteria on its surface.</title>
        <authorList>
            <person name="Treitli S.C."/>
            <person name="Kolisko M."/>
            <person name="Husnik F."/>
            <person name="Keeling P."/>
            <person name="Hampl V."/>
        </authorList>
    </citation>
    <scope>NUCLEOTIDE SEQUENCE [LARGE SCALE GENOMIC DNA]</scope>
    <source>
        <strain evidence="1">ST1C</strain>
    </source>
</reference>
<evidence type="ECO:0000313" key="2">
    <source>
        <dbReference type="Proteomes" id="UP000324800"/>
    </source>
</evidence>
<name>A0A5J4TJJ3_9EUKA</name>
<dbReference type="SUPFAM" id="SSF48371">
    <property type="entry name" value="ARM repeat"/>
    <property type="match status" value="1"/>
</dbReference>
<dbReference type="EMBL" id="SNRW01029821">
    <property type="protein sequence ID" value="KAA6358468.1"/>
    <property type="molecule type" value="Genomic_DNA"/>
</dbReference>